<evidence type="ECO:0000313" key="10">
    <source>
        <dbReference type="Proteomes" id="UP000389128"/>
    </source>
</evidence>
<dbReference type="AlphaFoldDB" id="A0A6C2CPX6"/>
<evidence type="ECO:0000256" key="8">
    <source>
        <dbReference type="RuleBase" id="RU362101"/>
    </source>
</evidence>
<dbReference type="Pfam" id="PF03824">
    <property type="entry name" value="NicO"/>
    <property type="match status" value="1"/>
</dbReference>
<evidence type="ECO:0000256" key="7">
    <source>
        <dbReference type="ARBA" id="ARBA00023136"/>
    </source>
</evidence>
<dbReference type="GO" id="GO:0005886">
    <property type="term" value="C:plasma membrane"/>
    <property type="evidence" value="ECO:0007669"/>
    <property type="project" value="UniProtKB-SubCell"/>
</dbReference>
<dbReference type="RefSeq" id="WP_148579660.1">
    <property type="nucleotide sequence ID" value="NZ_SDKK01000012.1"/>
</dbReference>
<feature type="transmembrane region" description="Helical" evidence="8">
    <location>
        <begin position="167"/>
        <end position="196"/>
    </location>
</feature>
<name>A0A6C2CPX6_9RHOO</name>
<keyword evidence="4" id="KW-0533">Nickel</keyword>
<evidence type="ECO:0000256" key="4">
    <source>
        <dbReference type="ARBA" id="ARBA00022596"/>
    </source>
</evidence>
<dbReference type="InterPro" id="IPR011541">
    <property type="entry name" value="Ni/Co_transpt_high_affinity"/>
</dbReference>
<comment type="similarity">
    <text evidence="2 8">Belongs to the NiCoT transporter (TC 2.A.52) family.</text>
</comment>
<keyword evidence="10" id="KW-1185">Reference proteome</keyword>
<gene>
    <name evidence="9" type="ORF">ETQ85_13800</name>
</gene>
<comment type="caution">
    <text evidence="9">The sequence shown here is derived from an EMBL/GenBank/DDBJ whole genome shotgun (WGS) entry which is preliminary data.</text>
</comment>
<dbReference type="Proteomes" id="UP000389128">
    <property type="component" value="Unassembled WGS sequence"/>
</dbReference>
<accession>A0A6C2CPX6</accession>
<dbReference type="GO" id="GO:0015099">
    <property type="term" value="F:nickel cation transmembrane transporter activity"/>
    <property type="evidence" value="ECO:0007669"/>
    <property type="project" value="UniProtKB-UniRule"/>
</dbReference>
<feature type="transmembrane region" description="Helical" evidence="8">
    <location>
        <begin position="85"/>
        <end position="106"/>
    </location>
</feature>
<dbReference type="PANTHER" id="PTHR31611">
    <property type="entry name" value="HIGH-AFFINITY NICKEL TRANSPORT PROTEIN NIC1"/>
    <property type="match status" value="1"/>
</dbReference>
<evidence type="ECO:0000256" key="5">
    <source>
        <dbReference type="ARBA" id="ARBA00022692"/>
    </source>
</evidence>
<dbReference type="InterPro" id="IPR004688">
    <property type="entry name" value="Ni/Co_transpt"/>
</dbReference>
<comment type="subcellular location">
    <subcellularLocation>
        <location evidence="8">Cell membrane</location>
        <topology evidence="8">Multi-pass membrane protein</topology>
    </subcellularLocation>
    <subcellularLocation>
        <location evidence="1">Endomembrane system</location>
        <topology evidence="1">Multi-pass membrane protein</topology>
    </subcellularLocation>
</comment>
<keyword evidence="7 8" id="KW-0472">Membrane</keyword>
<evidence type="ECO:0000256" key="1">
    <source>
        <dbReference type="ARBA" id="ARBA00004127"/>
    </source>
</evidence>
<keyword evidence="5 8" id="KW-0812">Transmembrane</keyword>
<dbReference type="OrthoDB" id="9776706at2"/>
<protein>
    <recommendedName>
        <fullName evidence="8">Nickel/cobalt efflux system</fullName>
    </recommendedName>
</protein>
<organism evidence="9 10">
    <name type="scientific">Zoogloea oleivorans</name>
    <dbReference type="NCBI Taxonomy" id="1552750"/>
    <lineage>
        <taxon>Bacteria</taxon>
        <taxon>Pseudomonadati</taxon>
        <taxon>Pseudomonadota</taxon>
        <taxon>Betaproteobacteria</taxon>
        <taxon>Rhodocyclales</taxon>
        <taxon>Zoogloeaceae</taxon>
        <taxon>Zoogloea</taxon>
    </lineage>
</organism>
<reference evidence="9 10" key="1">
    <citation type="submission" date="2019-01" db="EMBL/GenBank/DDBJ databases">
        <title>Zoogloea oleivorans genome sequencing and assembly.</title>
        <authorList>
            <person name="Tancsics A."/>
            <person name="Farkas M."/>
            <person name="Kriszt B."/>
            <person name="Maroti G."/>
            <person name="Horvath B."/>
        </authorList>
    </citation>
    <scope>NUCLEOTIDE SEQUENCE [LARGE SCALE GENOMIC DNA]</scope>
    <source>
        <strain evidence="9 10">Buc</strain>
    </source>
</reference>
<evidence type="ECO:0000313" key="9">
    <source>
        <dbReference type="EMBL" id="TYC55968.1"/>
    </source>
</evidence>
<proteinExistence type="inferred from homology"/>
<keyword evidence="3 8" id="KW-0813">Transport</keyword>
<sequence length="274" mass="28369">MTALPTDSLALVLLVFVLGLKHGFDADHLATIDGLTRYNARTNPGLARFCGTLFSLGHGAVVLAIALAVSLLSQGWTPPEWLELSGAWISIAFLVLLGVLNLRAVFAAETHEMVHPVGLKGRWLGRLGQVTHPGGVALVGALFALSFDTVSQAALFAVAGVQAGGWLHAVSLGFVFMFGMLLADGANGFWIARLIARADDSARVASRVMALAVGGMSLLVAAYGIARMVLPGIAAWGEGKELLLGAAVIGVVLASFVLGVRLARPRGVASQVAG</sequence>
<feature type="transmembrane region" description="Helical" evidence="8">
    <location>
        <begin position="127"/>
        <end position="147"/>
    </location>
</feature>
<dbReference type="PANTHER" id="PTHR31611:SF0">
    <property type="entry name" value="HIGH-AFFINITY NICKEL TRANSPORT PROTEIN NIC1"/>
    <property type="match status" value="1"/>
</dbReference>
<dbReference type="GO" id="GO:0012505">
    <property type="term" value="C:endomembrane system"/>
    <property type="evidence" value="ECO:0007669"/>
    <property type="project" value="UniProtKB-SubCell"/>
</dbReference>
<feature type="transmembrane region" description="Helical" evidence="8">
    <location>
        <begin position="242"/>
        <end position="263"/>
    </location>
</feature>
<evidence type="ECO:0000256" key="3">
    <source>
        <dbReference type="ARBA" id="ARBA00022448"/>
    </source>
</evidence>
<dbReference type="EMBL" id="SDKK01000012">
    <property type="protein sequence ID" value="TYC55968.1"/>
    <property type="molecule type" value="Genomic_DNA"/>
</dbReference>
<evidence type="ECO:0000256" key="6">
    <source>
        <dbReference type="ARBA" id="ARBA00022989"/>
    </source>
</evidence>
<feature type="transmembrane region" description="Helical" evidence="8">
    <location>
        <begin position="45"/>
        <end position="73"/>
    </location>
</feature>
<feature type="transmembrane region" description="Helical" evidence="8">
    <location>
        <begin position="208"/>
        <end position="230"/>
    </location>
</feature>
<evidence type="ECO:0000256" key="2">
    <source>
        <dbReference type="ARBA" id="ARBA00010892"/>
    </source>
</evidence>
<keyword evidence="6 8" id="KW-1133">Transmembrane helix</keyword>